<reference evidence="2" key="1">
    <citation type="journal article" date="2021" name="BMC Genomics">
        <title>Chromosome-level genome assembly and manually-curated proteome of model necrotroph Parastagonospora nodorum Sn15 reveals a genome-wide trove of candidate effector homologs, and redundancy of virulence-related functions within an accessory chromosome.</title>
        <authorList>
            <person name="Bertazzoni S."/>
            <person name="Jones D.A.B."/>
            <person name="Phan H.T."/>
            <person name="Tan K.-C."/>
            <person name="Hane J.K."/>
        </authorList>
    </citation>
    <scope>NUCLEOTIDE SEQUENCE [LARGE SCALE GENOMIC DNA]</scope>
    <source>
        <strain evidence="2">SN15 / ATCC MYA-4574 / FGSC 10173)</strain>
    </source>
</reference>
<dbReference type="RefSeq" id="XP_001804609.1">
    <property type="nucleotide sequence ID" value="XM_001804557.1"/>
</dbReference>
<dbReference type="VEuPathDB" id="FungiDB:JI435_144220"/>
<sequence>MAATDIARVRSLILPTLAYPSADRSATSWQDKMRSQPQIIHRGLIIIEKLHEIYNNVSASPGNTEFGIQLTTVPMTKLGEARIRAVMAAIYGLPTVDQRTLWLFFDAITPMADQRSWFHENRRLVANGEFVVTPQAWTVKAGVARIGVILETKYRDIYQGLSHRDEFWRDEVDVCELNGFLWLGKKIEKWGEELMNRG</sequence>
<dbReference type="EMBL" id="CP069031">
    <property type="protein sequence ID" value="QRC99513.1"/>
    <property type="molecule type" value="Genomic_DNA"/>
</dbReference>
<organism evidence="1 2">
    <name type="scientific">Phaeosphaeria nodorum (strain SN15 / ATCC MYA-4574 / FGSC 10173)</name>
    <name type="common">Glume blotch fungus</name>
    <name type="synonym">Parastagonospora nodorum</name>
    <dbReference type="NCBI Taxonomy" id="321614"/>
    <lineage>
        <taxon>Eukaryota</taxon>
        <taxon>Fungi</taxon>
        <taxon>Dikarya</taxon>
        <taxon>Ascomycota</taxon>
        <taxon>Pezizomycotina</taxon>
        <taxon>Dothideomycetes</taxon>
        <taxon>Pleosporomycetidae</taxon>
        <taxon>Pleosporales</taxon>
        <taxon>Pleosporineae</taxon>
        <taxon>Phaeosphaeriaceae</taxon>
        <taxon>Parastagonospora</taxon>
    </lineage>
</organism>
<keyword evidence="2" id="KW-1185">Reference proteome</keyword>
<evidence type="ECO:0000313" key="1">
    <source>
        <dbReference type="EMBL" id="QRC99513.1"/>
    </source>
</evidence>
<proteinExistence type="predicted"/>
<gene>
    <name evidence="1" type="ORF">JI435_144220</name>
</gene>
<protein>
    <submittedName>
        <fullName evidence="1">Uncharacterized protein</fullName>
    </submittedName>
</protein>
<dbReference type="AlphaFoldDB" id="A0A7U2F8B7"/>
<accession>A0A7U2F8B7</accession>
<dbReference type="Proteomes" id="UP000663193">
    <property type="component" value="Chromosome 9"/>
</dbReference>
<dbReference type="KEGG" id="pno:SNOG_14422"/>
<evidence type="ECO:0000313" key="2">
    <source>
        <dbReference type="Proteomes" id="UP000663193"/>
    </source>
</evidence>
<name>A0A7U2F8B7_PHANO</name>